<sequence length="264" mass="29435">LFGVILVCLVATLPTVVLRIVGRQRRNSLKLDDWTMILTELLFIPCAVCALVSISKGLGVRDDQLLPAQIIAASMYFSIFDLLYCITLGPLRCSLCLTLLRFATSKRLRQAIYMMVILHIITTIACFAGLMALCRPYHTNWRHFYDFPEFPREGSCFSGTVIEVLVYMLTAITSISDLVCVIIPAIIFWNSTLNRQKKIMAWMLLSLGLLASIATLVRLPFVPYFPARKDRVWGLGMATLCCCVEIALGIFAGCAPAVKPFLIA</sequence>
<evidence type="ECO:0000256" key="5">
    <source>
        <dbReference type="ARBA" id="ARBA00038359"/>
    </source>
</evidence>
<dbReference type="PANTHER" id="PTHR33048">
    <property type="entry name" value="PTH11-LIKE INTEGRAL MEMBRANE PROTEIN (AFU_ORTHOLOGUE AFUA_5G11245)"/>
    <property type="match status" value="1"/>
</dbReference>
<dbReference type="STRING" id="1043004.A0A074WY50"/>
<keyword evidence="3 6" id="KW-1133">Transmembrane helix</keyword>
<proteinExistence type="inferred from homology"/>
<evidence type="ECO:0000313" key="9">
    <source>
        <dbReference type="Proteomes" id="UP000027730"/>
    </source>
</evidence>
<feature type="non-terminal residue" evidence="8">
    <location>
        <position position="1"/>
    </location>
</feature>
<dbReference type="GeneID" id="25408184"/>
<dbReference type="AlphaFoldDB" id="A0A074WY50"/>
<feature type="domain" description="Rhodopsin" evidence="7">
    <location>
        <begin position="18"/>
        <end position="262"/>
    </location>
</feature>
<dbReference type="Pfam" id="PF20684">
    <property type="entry name" value="Fung_rhodopsin"/>
    <property type="match status" value="1"/>
</dbReference>
<dbReference type="GO" id="GO:0016020">
    <property type="term" value="C:membrane"/>
    <property type="evidence" value="ECO:0007669"/>
    <property type="project" value="UniProtKB-SubCell"/>
</dbReference>
<comment type="subcellular location">
    <subcellularLocation>
        <location evidence="1">Membrane</location>
        <topology evidence="1">Multi-pass membrane protein</topology>
    </subcellularLocation>
</comment>
<feature type="transmembrane region" description="Helical" evidence="6">
    <location>
        <begin position="201"/>
        <end position="221"/>
    </location>
</feature>
<organism evidence="8 9">
    <name type="scientific">Aureobasidium namibiae CBS 147.97</name>
    <dbReference type="NCBI Taxonomy" id="1043004"/>
    <lineage>
        <taxon>Eukaryota</taxon>
        <taxon>Fungi</taxon>
        <taxon>Dikarya</taxon>
        <taxon>Ascomycota</taxon>
        <taxon>Pezizomycotina</taxon>
        <taxon>Dothideomycetes</taxon>
        <taxon>Dothideomycetidae</taxon>
        <taxon>Dothideales</taxon>
        <taxon>Saccotheciaceae</taxon>
        <taxon>Aureobasidium</taxon>
    </lineage>
</organism>
<evidence type="ECO:0000256" key="2">
    <source>
        <dbReference type="ARBA" id="ARBA00022692"/>
    </source>
</evidence>
<dbReference type="Proteomes" id="UP000027730">
    <property type="component" value="Unassembled WGS sequence"/>
</dbReference>
<evidence type="ECO:0000256" key="1">
    <source>
        <dbReference type="ARBA" id="ARBA00004141"/>
    </source>
</evidence>
<keyword evidence="2 6" id="KW-0812">Transmembrane</keyword>
<name>A0A074WY50_9PEZI</name>
<keyword evidence="9" id="KW-1185">Reference proteome</keyword>
<accession>A0A074WY50</accession>
<comment type="similarity">
    <text evidence="5">Belongs to the SAT4 family.</text>
</comment>
<evidence type="ECO:0000256" key="6">
    <source>
        <dbReference type="SAM" id="Phobius"/>
    </source>
</evidence>
<dbReference type="InterPro" id="IPR049326">
    <property type="entry name" value="Rhodopsin_dom_fungi"/>
</dbReference>
<dbReference type="OrthoDB" id="9976870at2759"/>
<dbReference type="PANTHER" id="PTHR33048:SF15">
    <property type="entry name" value="INTEGRAL MEMBRANE PROTEIN"/>
    <property type="match status" value="1"/>
</dbReference>
<dbReference type="InterPro" id="IPR052337">
    <property type="entry name" value="SAT4-like"/>
</dbReference>
<feature type="transmembrane region" description="Helical" evidence="6">
    <location>
        <begin position="75"/>
        <end position="100"/>
    </location>
</feature>
<keyword evidence="4 6" id="KW-0472">Membrane</keyword>
<feature type="non-terminal residue" evidence="8">
    <location>
        <position position="264"/>
    </location>
</feature>
<evidence type="ECO:0000256" key="3">
    <source>
        <dbReference type="ARBA" id="ARBA00022989"/>
    </source>
</evidence>
<evidence type="ECO:0000256" key="4">
    <source>
        <dbReference type="ARBA" id="ARBA00023136"/>
    </source>
</evidence>
<feature type="transmembrane region" description="Helical" evidence="6">
    <location>
        <begin position="164"/>
        <end position="189"/>
    </location>
</feature>
<dbReference type="HOGENOM" id="CLU_028200_3_1_1"/>
<reference evidence="8 9" key="1">
    <citation type="journal article" date="2014" name="BMC Genomics">
        <title>Genome sequencing of four Aureobasidium pullulans varieties: biotechnological potential, stress tolerance, and description of new species.</title>
        <authorList>
            <person name="Gostin Ar C."/>
            <person name="Ohm R.A."/>
            <person name="Kogej T."/>
            <person name="Sonjak S."/>
            <person name="Turk M."/>
            <person name="Zajc J."/>
            <person name="Zalar P."/>
            <person name="Grube M."/>
            <person name="Sun H."/>
            <person name="Han J."/>
            <person name="Sharma A."/>
            <person name="Chiniquy J."/>
            <person name="Ngan C.Y."/>
            <person name="Lipzen A."/>
            <person name="Barry K."/>
            <person name="Grigoriev I.V."/>
            <person name="Gunde-Cimerman N."/>
        </authorList>
    </citation>
    <scope>NUCLEOTIDE SEQUENCE [LARGE SCALE GENOMIC DNA]</scope>
    <source>
        <strain evidence="8 9">CBS 147.97</strain>
    </source>
</reference>
<feature type="transmembrane region" description="Helical" evidence="6">
    <location>
        <begin position="6"/>
        <end position="22"/>
    </location>
</feature>
<dbReference type="RefSeq" id="XP_013431528.1">
    <property type="nucleotide sequence ID" value="XM_013576074.1"/>
</dbReference>
<feature type="transmembrane region" description="Helical" evidence="6">
    <location>
        <begin position="233"/>
        <end position="258"/>
    </location>
</feature>
<evidence type="ECO:0000313" key="8">
    <source>
        <dbReference type="EMBL" id="KEQ78125.1"/>
    </source>
</evidence>
<dbReference type="EMBL" id="KL584702">
    <property type="protein sequence ID" value="KEQ78125.1"/>
    <property type="molecule type" value="Genomic_DNA"/>
</dbReference>
<protein>
    <recommendedName>
        <fullName evidence="7">Rhodopsin domain-containing protein</fullName>
    </recommendedName>
</protein>
<feature type="transmembrane region" description="Helical" evidence="6">
    <location>
        <begin position="34"/>
        <end position="55"/>
    </location>
</feature>
<gene>
    <name evidence="8" type="ORF">M436DRAFT_27341</name>
</gene>
<feature type="transmembrane region" description="Helical" evidence="6">
    <location>
        <begin position="112"/>
        <end position="133"/>
    </location>
</feature>
<evidence type="ECO:0000259" key="7">
    <source>
        <dbReference type="Pfam" id="PF20684"/>
    </source>
</evidence>